<dbReference type="PANTHER" id="PTHR47019:SF1">
    <property type="entry name" value="LIPID II FLIPPASE MURJ"/>
    <property type="match status" value="1"/>
</dbReference>
<feature type="transmembrane region" description="Helical" evidence="10">
    <location>
        <begin position="353"/>
        <end position="374"/>
    </location>
</feature>
<sequence length="540" mass="56082">MPSALQSSGSISAAVAASRVLGLVRMSLQSRLIGAGALADTFSVAFRIPNLLRDLLAEGALSSAFVPTFTASLVQEDRERAYQLANLALAGILLVTGTLTLLGVVFAEPLVVAITSGWSPEKIAETAALTRVMMPILALVSVGAVWGGILNAQRNFLPFALAPVVFNLVSIAAGLGMWLGGLGGRAAVMAWSVGTLLASVAQAAVLVPSLRRLGYRARPRLRGLRRHPGVRRIVALMLPAIVGVAAVQLNVFVNTRFAASLGDGAVAQIEYAFRIFFLPIGVFGVALATVTATQVSEEAARGDRSTLIARTGEGLSAAWLLTSASTVGLVLLAHPIVSLIYEGGRFGAAESAAVAVILQAYAIGLAPYSMVKIVAPAFYAIDRPRVPLIASFASVAVNIGFNALTYERLGAPGLALGTSLGALVNLTLLRAFYRREIGALARPGRWREFAVLAAANAGLGAVVWAAWTGLAQVLAGPLSALPRLLRALVGAGALAVVIAVGFVVFAAIVRAGKYPGGAQLWGLPAGLMRRLRRRRARPAA</sequence>
<accession>A0ABY7HIB4</accession>
<keyword evidence="3 10" id="KW-0812">Transmembrane</keyword>
<evidence type="ECO:0000256" key="11">
    <source>
        <dbReference type="PIRNR" id="PIRNR002869"/>
    </source>
</evidence>
<dbReference type="CDD" id="cd13123">
    <property type="entry name" value="MATE_MurJ_like"/>
    <property type="match status" value="1"/>
</dbReference>
<feature type="transmembrane region" description="Helical" evidence="10">
    <location>
        <begin position="487"/>
        <end position="509"/>
    </location>
</feature>
<dbReference type="RefSeq" id="WP_269041153.1">
    <property type="nucleotide sequence ID" value="NZ_CP114040.1"/>
</dbReference>
<keyword evidence="10 11" id="KW-0813">Transport</keyword>
<keyword evidence="6 10" id="KW-1133">Transmembrane helix</keyword>
<keyword evidence="13" id="KW-1185">Reference proteome</keyword>
<protein>
    <recommendedName>
        <fullName evidence="10">Probable lipid II flippase MurJ</fullName>
    </recommendedName>
</protein>
<feature type="transmembrane region" description="Helical" evidence="10">
    <location>
        <begin position="186"/>
        <end position="208"/>
    </location>
</feature>
<feature type="transmembrane region" description="Helical" evidence="10">
    <location>
        <begin position="271"/>
        <end position="296"/>
    </location>
</feature>
<evidence type="ECO:0000256" key="6">
    <source>
        <dbReference type="ARBA" id="ARBA00022989"/>
    </source>
</evidence>
<evidence type="ECO:0000256" key="7">
    <source>
        <dbReference type="ARBA" id="ARBA00023136"/>
    </source>
</evidence>
<feature type="transmembrane region" description="Helical" evidence="10">
    <location>
        <begin position="229"/>
        <end position="251"/>
    </location>
</feature>
<evidence type="ECO:0000256" key="4">
    <source>
        <dbReference type="ARBA" id="ARBA00022960"/>
    </source>
</evidence>
<dbReference type="HAMAP" id="MF_02078">
    <property type="entry name" value="MurJ_MviN"/>
    <property type="match status" value="1"/>
</dbReference>
<dbReference type="Pfam" id="PF03023">
    <property type="entry name" value="MurJ"/>
    <property type="match status" value="1"/>
</dbReference>
<evidence type="ECO:0000256" key="3">
    <source>
        <dbReference type="ARBA" id="ARBA00022692"/>
    </source>
</evidence>
<keyword evidence="10 11" id="KW-0961">Cell wall biogenesis/degradation</keyword>
<evidence type="ECO:0000313" key="13">
    <source>
        <dbReference type="Proteomes" id="UP001164459"/>
    </source>
</evidence>
<evidence type="ECO:0000256" key="2">
    <source>
        <dbReference type="ARBA" id="ARBA00022475"/>
    </source>
</evidence>
<keyword evidence="7 10" id="KW-0472">Membrane</keyword>
<evidence type="ECO:0000256" key="8">
    <source>
        <dbReference type="ARBA" id="ARBA00060041"/>
    </source>
</evidence>
<dbReference type="PIRSF" id="PIRSF002869">
    <property type="entry name" value="MviN"/>
    <property type="match status" value="1"/>
</dbReference>
<feature type="transmembrane region" description="Helical" evidence="10">
    <location>
        <begin position="127"/>
        <end position="149"/>
    </location>
</feature>
<feature type="transmembrane region" description="Helical" evidence="10">
    <location>
        <begin position="317"/>
        <end position="341"/>
    </location>
</feature>
<comment type="pathway">
    <text evidence="10">Cell wall biogenesis; peptidoglycan biosynthesis.</text>
</comment>
<keyword evidence="4 10" id="KW-0133">Cell shape</keyword>
<dbReference type="EMBL" id="CP114040">
    <property type="protein sequence ID" value="WAS98795.1"/>
    <property type="molecule type" value="Genomic_DNA"/>
</dbReference>
<feature type="transmembrane region" description="Helical" evidence="10">
    <location>
        <begin position="410"/>
        <end position="429"/>
    </location>
</feature>
<dbReference type="InterPro" id="IPR004268">
    <property type="entry name" value="MurJ"/>
</dbReference>
<dbReference type="PANTHER" id="PTHR47019">
    <property type="entry name" value="LIPID II FLIPPASE MURJ"/>
    <property type="match status" value="1"/>
</dbReference>
<organism evidence="12 13">
    <name type="scientific">Nannocystis punicea</name>
    <dbReference type="NCBI Taxonomy" id="2995304"/>
    <lineage>
        <taxon>Bacteria</taxon>
        <taxon>Pseudomonadati</taxon>
        <taxon>Myxococcota</taxon>
        <taxon>Polyangia</taxon>
        <taxon>Nannocystales</taxon>
        <taxon>Nannocystaceae</taxon>
        <taxon>Nannocystis</taxon>
    </lineage>
</organism>
<keyword evidence="5 10" id="KW-0573">Peptidoglycan synthesis</keyword>
<evidence type="ECO:0000256" key="10">
    <source>
        <dbReference type="HAMAP-Rule" id="MF_02078"/>
    </source>
</evidence>
<evidence type="ECO:0000313" key="12">
    <source>
        <dbReference type="EMBL" id="WAS98795.1"/>
    </source>
</evidence>
<dbReference type="PRINTS" id="PR01806">
    <property type="entry name" value="VIRFACTRMVIN"/>
</dbReference>
<proteinExistence type="inferred from homology"/>
<comment type="similarity">
    <text evidence="9 10 11">Belongs to the MurJ/MviN family.</text>
</comment>
<feature type="transmembrane region" description="Helical" evidence="10">
    <location>
        <begin position="156"/>
        <end position="180"/>
    </location>
</feature>
<dbReference type="Proteomes" id="UP001164459">
    <property type="component" value="Chromosome"/>
</dbReference>
<evidence type="ECO:0000256" key="9">
    <source>
        <dbReference type="ARBA" id="ARBA00061532"/>
    </source>
</evidence>
<dbReference type="NCBIfam" id="TIGR01695">
    <property type="entry name" value="murJ_mviN"/>
    <property type="match status" value="1"/>
</dbReference>
<gene>
    <name evidence="10 12" type="primary">murJ</name>
    <name evidence="12" type="ORF">O0S08_21905</name>
</gene>
<comment type="function">
    <text evidence="8 10 11">Involved in peptidoglycan biosynthesis. Transports lipid-linked peptidoglycan precursors from the inner to the outer leaflet of the cytoplasmic membrane.</text>
</comment>
<evidence type="ECO:0000256" key="5">
    <source>
        <dbReference type="ARBA" id="ARBA00022984"/>
    </source>
</evidence>
<dbReference type="InterPro" id="IPR051050">
    <property type="entry name" value="Lipid_II_flippase_MurJ/MviN"/>
</dbReference>
<keyword evidence="2 10" id="KW-1003">Cell membrane</keyword>
<feature type="transmembrane region" description="Helical" evidence="10">
    <location>
        <begin position="449"/>
        <end position="467"/>
    </location>
</feature>
<reference evidence="12" key="1">
    <citation type="submission" date="2022-11" db="EMBL/GenBank/DDBJ databases">
        <title>Minimal conservation of predation-associated metabolite biosynthetic gene clusters underscores biosynthetic potential of Myxococcota including descriptions for ten novel species: Archangium lansinium sp. nov., Myxococcus landrumus sp. nov., Nannocystis bai.</title>
        <authorList>
            <person name="Ahearne A."/>
            <person name="Stevens C."/>
            <person name="Dowd S."/>
        </authorList>
    </citation>
    <scope>NUCLEOTIDE SEQUENCE</scope>
    <source>
        <strain evidence="12">Fl3</strain>
    </source>
</reference>
<evidence type="ECO:0000256" key="1">
    <source>
        <dbReference type="ARBA" id="ARBA00004651"/>
    </source>
</evidence>
<feature type="transmembrane region" description="Helical" evidence="10">
    <location>
        <begin position="386"/>
        <end position="404"/>
    </location>
</feature>
<comment type="subcellular location">
    <subcellularLocation>
        <location evidence="1 10">Cell membrane</location>
        <topology evidence="1 10">Multi-pass membrane protein</topology>
    </subcellularLocation>
</comment>
<feature type="transmembrane region" description="Helical" evidence="10">
    <location>
        <begin position="86"/>
        <end position="107"/>
    </location>
</feature>
<name>A0ABY7HIB4_9BACT</name>